<proteinExistence type="predicted"/>
<dbReference type="RefSeq" id="XP_020429179.1">
    <property type="nucleotide sequence ID" value="XM_020580592.1"/>
</dbReference>
<dbReference type="EMBL" id="ADBJ01000044">
    <property type="protein sequence ID" value="EFA77049.1"/>
    <property type="molecule type" value="Genomic_DNA"/>
</dbReference>
<sequence>MTSIYFFMNNPTPPQVYYGSPMPGAVNTQVTYTTTAGVTNTNFQSGRSKMKLFPRLNRHRERVKEAPPPPINVQFDPMGQTFNMPPNQSPQNNQINFSPMQSPQNNQYMATPPNQYGGGYSPNQMPPRQLSPNQQQQQQMQTPPQYYGGPPPPMARQYSPNQQPPNQQMPPPNNNYPMKPPMPVQQPPFMPGQPSGMGYVQQPGYQQYPQQNQYQQI</sequence>
<keyword evidence="3" id="KW-1185">Reference proteome</keyword>
<reference evidence="2 3" key="1">
    <citation type="journal article" date="2011" name="Genome Res.">
        <title>Phylogeny-wide analysis of social amoeba genomes highlights ancient origins for complex intercellular communication.</title>
        <authorList>
            <person name="Heidel A.J."/>
            <person name="Lawal H.M."/>
            <person name="Felder M."/>
            <person name="Schilde C."/>
            <person name="Helps N.R."/>
            <person name="Tunggal B."/>
            <person name="Rivero F."/>
            <person name="John U."/>
            <person name="Schleicher M."/>
            <person name="Eichinger L."/>
            <person name="Platzer M."/>
            <person name="Noegel A.A."/>
            <person name="Schaap P."/>
            <person name="Gloeckner G."/>
        </authorList>
    </citation>
    <scope>NUCLEOTIDE SEQUENCE [LARGE SCALE GENOMIC DNA]</scope>
    <source>
        <strain evidence="3">ATCC 26659 / Pp 5 / PN500</strain>
    </source>
</reference>
<dbReference type="GeneID" id="31365275"/>
<feature type="compositionally biased region" description="Pro residues" evidence="1">
    <location>
        <begin position="167"/>
        <end position="191"/>
    </location>
</feature>
<evidence type="ECO:0000313" key="2">
    <source>
        <dbReference type="EMBL" id="EFA77049.1"/>
    </source>
</evidence>
<gene>
    <name evidence="2" type="ORF">PPL_09802</name>
</gene>
<feature type="region of interest" description="Disordered" evidence="1">
    <location>
        <begin position="78"/>
        <end position="217"/>
    </location>
</feature>
<comment type="caution">
    <text evidence="2">The sequence shown here is derived from an EMBL/GenBank/DDBJ whole genome shotgun (WGS) entry which is preliminary data.</text>
</comment>
<evidence type="ECO:0000313" key="3">
    <source>
        <dbReference type="Proteomes" id="UP000001396"/>
    </source>
</evidence>
<dbReference type="Proteomes" id="UP000001396">
    <property type="component" value="Unassembled WGS sequence"/>
</dbReference>
<accession>D3BP39</accession>
<organism evidence="2 3">
    <name type="scientific">Heterostelium pallidum (strain ATCC 26659 / Pp 5 / PN500)</name>
    <name type="common">Cellular slime mold</name>
    <name type="synonym">Polysphondylium pallidum</name>
    <dbReference type="NCBI Taxonomy" id="670386"/>
    <lineage>
        <taxon>Eukaryota</taxon>
        <taxon>Amoebozoa</taxon>
        <taxon>Evosea</taxon>
        <taxon>Eumycetozoa</taxon>
        <taxon>Dictyostelia</taxon>
        <taxon>Acytosteliales</taxon>
        <taxon>Acytosteliaceae</taxon>
        <taxon>Heterostelium</taxon>
    </lineage>
</organism>
<feature type="compositionally biased region" description="Low complexity" evidence="1">
    <location>
        <begin position="83"/>
        <end position="96"/>
    </location>
</feature>
<dbReference type="AlphaFoldDB" id="D3BP39"/>
<feature type="compositionally biased region" description="Polar residues" evidence="1">
    <location>
        <begin position="97"/>
        <end position="114"/>
    </location>
</feature>
<name>D3BP39_HETP5</name>
<protein>
    <submittedName>
        <fullName evidence="2">Uncharacterized protein</fullName>
    </submittedName>
</protein>
<evidence type="ECO:0000256" key="1">
    <source>
        <dbReference type="SAM" id="MobiDB-lite"/>
    </source>
</evidence>
<feature type="compositionally biased region" description="Low complexity" evidence="1">
    <location>
        <begin position="192"/>
        <end position="217"/>
    </location>
</feature>
<feature type="compositionally biased region" description="Low complexity" evidence="1">
    <location>
        <begin position="126"/>
        <end position="148"/>
    </location>
</feature>
<dbReference type="InParanoid" id="D3BP39"/>